<evidence type="ECO:0000256" key="2">
    <source>
        <dbReference type="SAM" id="SignalP"/>
    </source>
</evidence>
<evidence type="ECO:0000313" key="3">
    <source>
        <dbReference type="EMBL" id="GAU97655.1"/>
    </source>
</evidence>
<sequence>MDRRHRENVLIVCIVLMMASFCSGARVCDRDTVRDVWQKCGHYLSKRSIQDPASSFVGRWNGLRAIQRPMMPSVAPQLEQADVIEYDYEELEREEVPISKPERLTVERKKQDQQESEAQAEQGSRSRRPRNLRMRLRGSTSAVARNCEAVLQQMHQLCAKK</sequence>
<accession>A0A1D1VA25</accession>
<feature type="compositionally biased region" description="Basic residues" evidence="1">
    <location>
        <begin position="125"/>
        <end position="136"/>
    </location>
</feature>
<evidence type="ECO:0008006" key="5">
    <source>
        <dbReference type="Google" id="ProtNLM"/>
    </source>
</evidence>
<comment type="caution">
    <text evidence="3">The sequence shown here is derived from an EMBL/GenBank/DDBJ whole genome shotgun (WGS) entry which is preliminary data.</text>
</comment>
<dbReference type="Proteomes" id="UP000186922">
    <property type="component" value="Unassembled WGS sequence"/>
</dbReference>
<keyword evidence="2" id="KW-0732">Signal</keyword>
<feature type="region of interest" description="Disordered" evidence="1">
    <location>
        <begin position="92"/>
        <end position="140"/>
    </location>
</feature>
<name>A0A1D1VA25_RAMVA</name>
<feature type="compositionally biased region" description="Basic and acidic residues" evidence="1">
    <location>
        <begin position="94"/>
        <end position="113"/>
    </location>
</feature>
<organism evidence="3 4">
    <name type="scientific">Ramazzottius varieornatus</name>
    <name type="common">Water bear</name>
    <name type="synonym">Tardigrade</name>
    <dbReference type="NCBI Taxonomy" id="947166"/>
    <lineage>
        <taxon>Eukaryota</taxon>
        <taxon>Metazoa</taxon>
        <taxon>Ecdysozoa</taxon>
        <taxon>Tardigrada</taxon>
        <taxon>Eutardigrada</taxon>
        <taxon>Parachela</taxon>
        <taxon>Hypsibioidea</taxon>
        <taxon>Ramazzottiidae</taxon>
        <taxon>Ramazzottius</taxon>
    </lineage>
</organism>
<evidence type="ECO:0000313" key="4">
    <source>
        <dbReference type="Proteomes" id="UP000186922"/>
    </source>
</evidence>
<dbReference type="AlphaFoldDB" id="A0A1D1VA25"/>
<keyword evidence="4" id="KW-1185">Reference proteome</keyword>
<dbReference type="EMBL" id="BDGG01000004">
    <property type="protein sequence ID" value="GAU97655.1"/>
    <property type="molecule type" value="Genomic_DNA"/>
</dbReference>
<gene>
    <name evidence="3" type="primary">RvY_08915</name>
    <name evidence="3" type="synonym">RvY_08915.1</name>
    <name evidence="3" type="ORF">RvY_08915-1</name>
</gene>
<proteinExistence type="predicted"/>
<feature type="signal peptide" evidence="2">
    <location>
        <begin position="1"/>
        <end position="24"/>
    </location>
</feature>
<protein>
    <recommendedName>
        <fullName evidence="5">Insulin-like domain-containing protein</fullName>
    </recommendedName>
</protein>
<reference evidence="3 4" key="1">
    <citation type="journal article" date="2016" name="Nat. Commun.">
        <title>Extremotolerant tardigrade genome and improved radiotolerance of human cultured cells by tardigrade-unique protein.</title>
        <authorList>
            <person name="Hashimoto T."/>
            <person name="Horikawa D.D."/>
            <person name="Saito Y."/>
            <person name="Kuwahara H."/>
            <person name="Kozuka-Hata H."/>
            <person name="Shin-I T."/>
            <person name="Minakuchi Y."/>
            <person name="Ohishi K."/>
            <person name="Motoyama A."/>
            <person name="Aizu T."/>
            <person name="Enomoto A."/>
            <person name="Kondo K."/>
            <person name="Tanaka S."/>
            <person name="Hara Y."/>
            <person name="Koshikawa S."/>
            <person name="Sagara H."/>
            <person name="Miura T."/>
            <person name="Yokobori S."/>
            <person name="Miyagawa K."/>
            <person name="Suzuki Y."/>
            <person name="Kubo T."/>
            <person name="Oyama M."/>
            <person name="Kohara Y."/>
            <person name="Fujiyama A."/>
            <person name="Arakawa K."/>
            <person name="Katayama T."/>
            <person name="Toyoda A."/>
            <person name="Kunieda T."/>
        </authorList>
    </citation>
    <scope>NUCLEOTIDE SEQUENCE [LARGE SCALE GENOMIC DNA]</scope>
    <source>
        <strain evidence="3 4">YOKOZUNA-1</strain>
    </source>
</reference>
<evidence type="ECO:0000256" key="1">
    <source>
        <dbReference type="SAM" id="MobiDB-lite"/>
    </source>
</evidence>
<feature type="chain" id="PRO_5008898211" description="Insulin-like domain-containing protein" evidence="2">
    <location>
        <begin position="25"/>
        <end position="161"/>
    </location>
</feature>